<dbReference type="Gene3D" id="3.40.630.30">
    <property type="match status" value="1"/>
</dbReference>
<feature type="domain" description="N-acetyltransferase" evidence="1">
    <location>
        <begin position="1"/>
        <end position="94"/>
    </location>
</feature>
<dbReference type="Proteomes" id="UP001501470">
    <property type="component" value="Unassembled WGS sequence"/>
</dbReference>
<evidence type="ECO:0000259" key="1">
    <source>
        <dbReference type="PROSITE" id="PS51186"/>
    </source>
</evidence>
<dbReference type="Pfam" id="PF00583">
    <property type="entry name" value="Acetyltransf_1"/>
    <property type="match status" value="1"/>
</dbReference>
<comment type="caution">
    <text evidence="2">The sequence shown here is derived from an EMBL/GenBank/DDBJ whole genome shotgun (WGS) entry which is preliminary data.</text>
</comment>
<evidence type="ECO:0000313" key="3">
    <source>
        <dbReference type="Proteomes" id="UP001501470"/>
    </source>
</evidence>
<dbReference type="SUPFAM" id="SSF55729">
    <property type="entry name" value="Acyl-CoA N-acyltransferases (Nat)"/>
    <property type="match status" value="1"/>
</dbReference>
<evidence type="ECO:0000313" key="2">
    <source>
        <dbReference type="EMBL" id="GAA1540748.1"/>
    </source>
</evidence>
<keyword evidence="3" id="KW-1185">Reference proteome</keyword>
<accession>A0ABP4MA59</accession>
<gene>
    <name evidence="2" type="ORF">GCM10009827_070150</name>
</gene>
<dbReference type="InterPro" id="IPR016181">
    <property type="entry name" value="Acyl_CoA_acyltransferase"/>
</dbReference>
<name>A0ABP4MA59_9ACTN</name>
<dbReference type="PROSITE" id="PS51186">
    <property type="entry name" value="GNAT"/>
    <property type="match status" value="1"/>
</dbReference>
<sequence>MLTLVTFPVPTGLRARIEDVVVDESARGHGAGAALIREALHLAETEGARSVDLTIRMRRSGHGQNRIMFRFGIQDYRPRWYNGRDGIVAAHGARLAGLELLEWTGGDMADGSIAVGLDFGLACLVIFNALDENGLEHHPPGPSYRRHRLGP</sequence>
<dbReference type="CDD" id="cd04301">
    <property type="entry name" value="NAT_SF"/>
    <property type="match status" value="1"/>
</dbReference>
<dbReference type="EMBL" id="BAAAQD010000016">
    <property type="protein sequence ID" value="GAA1540748.1"/>
    <property type="molecule type" value="Genomic_DNA"/>
</dbReference>
<protein>
    <recommendedName>
        <fullName evidence="1">N-acetyltransferase domain-containing protein</fullName>
    </recommendedName>
</protein>
<proteinExistence type="predicted"/>
<organism evidence="2 3">
    <name type="scientific">Dactylosporangium maewongense</name>
    <dbReference type="NCBI Taxonomy" id="634393"/>
    <lineage>
        <taxon>Bacteria</taxon>
        <taxon>Bacillati</taxon>
        <taxon>Actinomycetota</taxon>
        <taxon>Actinomycetes</taxon>
        <taxon>Micromonosporales</taxon>
        <taxon>Micromonosporaceae</taxon>
        <taxon>Dactylosporangium</taxon>
    </lineage>
</organism>
<dbReference type="InterPro" id="IPR000182">
    <property type="entry name" value="GNAT_dom"/>
</dbReference>
<reference evidence="3" key="1">
    <citation type="journal article" date="2019" name="Int. J. Syst. Evol. Microbiol.">
        <title>The Global Catalogue of Microorganisms (GCM) 10K type strain sequencing project: providing services to taxonomists for standard genome sequencing and annotation.</title>
        <authorList>
            <consortium name="The Broad Institute Genomics Platform"/>
            <consortium name="The Broad Institute Genome Sequencing Center for Infectious Disease"/>
            <person name="Wu L."/>
            <person name="Ma J."/>
        </authorList>
    </citation>
    <scope>NUCLEOTIDE SEQUENCE [LARGE SCALE GENOMIC DNA]</scope>
    <source>
        <strain evidence="3">JCM 15933</strain>
    </source>
</reference>